<accession>A0A9Q1KNA7</accession>
<evidence type="ECO:0000313" key="1">
    <source>
        <dbReference type="EMBL" id="KAJ8446513.1"/>
    </source>
</evidence>
<name>A0A9Q1KNA7_9CARY</name>
<proteinExistence type="predicted"/>
<dbReference type="Proteomes" id="UP001153076">
    <property type="component" value="Unassembled WGS sequence"/>
</dbReference>
<protein>
    <submittedName>
        <fullName evidence="1">Uncharacterized protein</fullName>
    </submittedName>
</protein>
<reference evidence="1" key="1">
    <citation type="submission" date="2022-04" db="EMBL/GenBank/DDBJ databases">
        <title>Carnegiea gigantea Genome sequencing and assembly v2.</title>
        <authorList>
            <person name="Copetti D."/>
            <person name="Sanderson M.J."/>
            <person name="Burquez A."/>
            <person name="Wojciechowski M.F."/>
        </authorList>
    </citation>
    <scope>NUCLEOTIDE SEQUENCE</scope>
    <source>
        <strain evidence="1">SGP5-SGP5p</strain>
        <tissue evidence="1">Aerial part</tissue>
    </source>
</reference>
<comment type="caution">
    <text evidence="1">The sequence shown here is derived from an EMBL/GenBank/DDBJ whole genome shotgun (WGS) entry which is preliminary data.</text>
</comment>
<dbReference type="EMBL" id="JAKOGI010000053">
    <property type="protein sequence ID" value="KAJ8446513.1"/>
    <property type="molecule type" value="Genomic_DNA"/>
</dbReference>
<keyword evidence="2" id="KW-1185">Reference proteome</keyword>
<sequence>MKRGTNKRVGWRGAASPLLTGARRRLRLVLECHARSQRLSTLPLLDLHKNKMKVRSAPNIKVISIGTTNTLGKILKDQKSGHGEKEIIRKKLQLRLPVTRLALPPLRALHGLNCLCHKLGDGPTLGVFTYVKLEVAGHLSLLSCRLPKQVPHRFTLVPVRNISLA</sequence>
<dbReference type="AlphaFoldDB" id="A0A9Q1KNA7"/>
<organism evidence="1 2">
    <name type="scientific">Carnegiea gigantea</name>
    <dbReference type="NCBI Taxonomy" id="171969"/>
    <lineage>
        <taxon>Eukaryota</taxon>
        <taxon>Viridiplantae</taxon>
        <taxon>Streptophyta</taxon>
        <taxon>Embryophyta</taxon>
        <taxon>Tracheophyta</taxon>
        <taxon>Spermatophyta</taxon>
        <taxon>Magnoliopsida</taxon>
        <taxon>eudicotyledons</taxon>
        <taxon>Gunneridae</taxon>
        <taxon>Pentapetalae</taxon>
        <taxon>Caryophyllales</taxon>
        <taxon>Cactineae</taxon>
        <taxon>Cactaceae</taxon>
        <taxon>Cactoideae</taxon>
        <taxon>Echinocereeae</taxon>
        <taxon>Carnegiea</taxon>
    </lineage>
</organism>
<evidence type="ECO:0000313" key="2">
    <source>
        <dbReference type="Proteomes" id="UP001153076"/>
    </source>
</evidence>
<gene>
    <name evidence="1" type="ORF">Cgig2_027475</name>
</gene>